<dbReference type="Proteomes" id="UP000244496">
    <property type="component" value="Chromosome"/>
</dbReference>
<dbReference type="GO" id="GO:0032259">
    <property type="term" value="P:methylation"/>
    <property type="evidence" value="ECO:0007669"/>
    <property type="project" value="UniProtKB-KW"/>
</dbReference>
<dbReference type="PANTHER" id="PTHR11103">
    <property type="entry name" value="SLR1189 PROTEIN"/>
    <property type="match status" value="1"/>
</dbReference>
<sequence length="281" mass="29360">MNERKGRDDSRLNMTGQNMAATHLLRFIHNRAVWLATDGIDAGTAQTAVTLDPVLALVRRTGGGLVIETTTVWAGQPQGERLGLSAQGIAHLNSKAVAYAIGLRARFPDVPSVINGMVGPSGDTASGQDISAWHARMAHSAQIAALAQAGAEMVTAKGMTHVAEAIGIAGAASAAGLPCVVSFVIDAEGRLPSGQALDEAIYDVEQLDAAPLWYGVEGADLPADLFHPAQHWTRRIGALRLQGVGLSHLINRLPHLRVIAAPVPALQSALAPRRKAAASRA</sequence>
<organism evidence="4 5">
    <name type="scientific">Paragemmobacter aquarius</name>
    <dbReference type="NCBI Taxonomy" id="2169400"/>
    <lineage>
        <taxon>Bacteria</taxon>
        <taxon>Pseudomonadati</taxon>
        <taxon>Pseudomonadota</taxon>
        <taxon>Alphaproteobacteria</taxon>
        <taxon>Rhodobacterales</taxon>
        <taxon>Paracoccaceae</taxon>
        <taxon>Paragemmobacter</taxon>
    </lineage>
</organism>
<dbReference type="Pfam" id="PF02574">
    <property type="entry name" value="S-methyl_trans"/>
    <property type="match status" value="1"/>
</dbReference>
<dbReference type="EMBL" id="CP028918">
    <property type="protein sequence ID" value="AWB48492.1"/>
    <property type="molecule type" value="Genomic_DNA"/>
</dbReference>
<feature type="domain" description="Hcy-binding" evidence="3">
    <location>
        <begin position="66"/>
        <end position="222"/>
    </location>
</feature>
<evidence type="ECO:0000313" key="5">
    <source>
        <dbReference type="Proteomes" id="UP000244496"/>
    </source>
</evidence>
<evidence type="ECO:0000256" key="1">
    <source>
        <dbReference type="ARBA" id="ARBA00022603"/>
    </source>
</evidence>
<evidence type="ECO:0000259" key="3">
    <source>
        <dbReference type="Pfam" id="PF02574"/>
    </source>
</evidence>
<gene>
    <name evidence="4" type="ORF">HYN69_08185</name>
</gene>
<evidence type="ECO:0000313" key="4">
    <source>
        <dbReference type="EMBL" id="AWB48492.1"/>
    </source>
</evidence>
<evidence type="ECO:0000256" key="2">
    <source>
        <dbReference type="ARBA" id="ARBA00022679"/>
    </source>
</evidence>
<dbReference type="AlphaFoldDB" id="A0A2S0UL14"/>
<dbReference type="SUPFAM" id="SSF82282">
    <property type="entry name" value="Homocysteine S-methyltransferase"/>
    <property type="match status" value="1"/>
</dbReference>
<dbReference type="Gene3D" id="3.20.20.330">
    <property type="entry name" value="Homocysteine-binding-like domain"/>
    <property type="match status" value="1"/>
</dbReference>
<proteinExistence type="predicted"/>
<protein>
    <recommendedName>
        <fullName evidence="3">Hcy-binding domain-containing protein</fullName>
    </recommendedName>
</protein>
<accession>A0A2S0UL14</accession>
<dbReference type="PANTHER" id="PTHR11103:SF18">
    <property type="entry name" value="SLR1189 PROTEIN"/>
    <property type="match status" value="1"/>
</dbReference>
<reference evidence="4 5" key="1">
    <citation type="submission" date="2018-04" db="EMBL/GenBank/DDBJ databases">
        <title>Genome sequencing of Gemmobacter.</title>
        <authorList>
            <person name="Yi H."/>
            <person name="Baek M.-G."/>
        </authorList>
    </citation>
    <scope>NUCLEOTIDE SEQUENCE [LARGE SCALE GENOMIC DNA]</scope>
    <source>
        <strain evidence="4 5">HYN0069</strain>
    </source>
</reference>
<keyword evidence="1" id="KW-0489">Methyltransferase</keyword>
<name>A0A2S0UL14_9RHOB</name>
<dbReference type="GO" id="GO:0008168">
    <property type="term" value="F:methyltransferase activity"/>
    <property type="evidence" value="ECO:0007669"/>
    <property type="project" value="UniProtKB-KW"/>
</dbReference>
<keyword evidence="5" id="KW-1185">Reference proteome</keyword>
<dbReference type="InterPro" id="IPR036589">
    <property type="entry name" value="HCY_dom_sf"/>
</dbReference>
<keyword evidence="2" id="KW-0808">Transferase</keyword>
<dbReference type="KEGG" id="geh:HYN69_08185"/>
<dbReference type="InterPro" id="IPR003726">
    <property type="entry name" value="HCY_dom"/>
</dbReference>